<keyword evidence="4" id="KW-1185">Reference proteome</keyword>
<dbReference type="AlphaFoldDB" id="A0AAE3IYH7"/>
<organism evidence="3 4">
    <name type="scientific">Halocynthiibacter halioticoli</name>
    <dbReference type="NCBI Taxonomy" id="2986804"/>
    <lineage>
        <taxon>Bacteria</taxon>
        <taxon>Pseudomonadati</taxon>
        <taxon>Pseudomonadota</taxon>
        <taxon>Alphaproteobacteria</taxon>
        <taxon>Rhodobacterales</taxon>
        <taxon>Paracoccaceae</taxon>
        <taxon>Halocynthiibacter</taxon>
    </lineage>
</organism>
<dbReference type="InterPro" id="IPR028087">
    <property type="entry name" value="Tad_N"/>
</dbReference>
<keyword evidence="1" id="KW-0472">Membrane</keyword>
<sequence>MLHKWKTYQTFVRDESGAALVLWGVSFVIFFGIVALSFDLGRVSITQTELQSYADSVALAAAGELDGKADAIDRATLAAANLISDSKTFGAGGALLSGSDDYTLTFLSDLPASDTTAITATTTDPGDARYARVVVQPSNVEMTFGAAFFGLTGNTAPDTTARASAVAGFTQYACDVTPLMFCLPPTPVSEGMMILLRSGGNGAAWGPGDFGFLDPSRFLVDTEGPCEGKNGAQLDACLLGAIGSITQCFSQRGVDTEPGQKVGLRDSVFNVRFDIYKAVMNGKKNDPDYAPAPNVIKGIVPKSGQCIGNSEEISPDTLGLPRDTCLVNGTCGRFGDGDWAAGRVDYVNTNYGGVDPHPSATTRYEYYLAEIGPNPASTADILSGLSETGRPQCSNHQSNDPKRRVVIAAGIDCTANPINGAETGVPVEDFYEVFLTEPVGDDGLSPPTLDLWVEVIGSVGPGGAGTGGSGGIFRDVVQLYR</sequence>
<protein>
    <submittedName>
        <fullName evidence="3">Tad domain-containing protein</fullName>
    </submittedName>
</protein>
<feature type="transmembrane region" description="Helical" evidence="1">
    <location>
        <begin position="20"/>
        <end position="38"/>
    </location>
</feature>
<dbReference type="RefSeq" id="WP_263953247.1">
    <property type="nucleotide sequence ID" value="NZ_JAOYFC010000001.1"/>
</dbReference>
<dbReference type="Proteomes" id="UP001208041">
    <property type="component" value="Unassembled WGS sequence"/>
</dbReference>
<comment type="caution">
    <text evidence="3">The sequence shown here is derived from an EMBL/GenBank/DDBJ whole genome shotgun (WGS) entry which is preliminary data.</text>
</comment>
<proteinExistence type="predicted"/>
<dbReference type="EMBL" id="JAOYFC010000001">
    <property type="protein sequence ID" value="MCV6824440.1"/>
    <property type="molecule type" value="Genomic_DNA"/>
</dbReference>
<reference evidence="3" key="1">
    <citation type="submission" date="2022-10" db="EMBL/GenBank/DDBJ databases">
        <authorList>
            <person name="Yue Y."/>
        </authorList>
    </citation>
    <scope>NUCLEOTIDE SEQUENCE</scope>
    <source>
        <strain evidence="3">Z654</strain>
    </source>
</reference>
<accession>A0AAE3IYH7</accession>
<dbReference type="Pfam" id="PF13400">
    <property type="entry name" value="Tad"/>
    <property type="match status" value="1"/>
</dbReference>
<gene>
    <name evidence="3" type="ORF">OH136_07700</name>
</gene>
<evidence type="ECO:0000313" key="4">
    <source>
        <dbReference type="Proteomes" id="UP001208041"/>
    </source>
</evidence>
<evidence type="ECO:0000313" key="3">
    <source>
        <dbReference type="EMBL" id="MCV6824440.1"/>
    </source>
</evidence>
<keyword evidence="1" id="KW-0812">Transmembrane</keyword>
<evidence type="ECO:0000259" key="2">
    <source>
        <dbReference type="Pfam" id="PF13400"/>
    </source>
</evidence>
<evidence type="ECO:0000256" key="1">
    <source>
        <dbReference type="SAM" id="Phobius"/>
    </source>
</evidence>
<keyword evidence="1" id="KW-1133">Transmembrane helix</keyword>
<name>A0AAE3IYH7_9RHOB</name>
<feature type="domain" description="Putative Flp pilus-assembly TadG-like N-terminal" evidence="2">
    <location>
        <begin position="17"/>
        <end position="63"/>
    </location>
</feature>